<dbReference type="InterPro" id="IPR000757">
    <property type="entry name" value="Beta-glucanase-like"/>
</dbReference>
<dbReference type="InterPro" id="IPR008999">
    <property type="entry name" value="Actin-crosslinking"/>
</dbReference>
<dbReference type="Pfam" id="PF00722">
    <property type="entry name" value="Glyco_hydro_16"/>
    <property type="match status" value="1"/>
</dbReference>
<evidence type="ECO:0000313" key="7">
    <source>
        <dbReference type="EMBL" id="TVY02106.1"/>
    </source>
</evidence>
<dbReference type="InterPro" id="IPR006584">
    <property type="entry name" value="Cellulose-bd_IV"/>
</dbReference>
<sequence>MFKRKALQGLFALALIASPFVGLAPSQAAPGDPGKIEAENYVAMNGVQTEVCSEGGLNVAYIDAGDWMDYNVNVPVAGTYKIDFRVSSPYANTQLQLQKGGATLASVTLPNTGGYQTWQTVSTTANLAAGAQTLRVYAVTNGWNLNWLSITSDAAPVTSNLALNKPATASSTEAAYVAANAVDGNSATRWSSLFSDPQWISVDLGSVQTVSRVKLNWEAAYAKSYQIQVSTDGNGWENVYTTTTGGGGVKDVTFTAKNARYVRVYGTQRGTVYGYSLWDFEVYGSGTPQQQVAAPTFTPAAGTYATAQNVTITSTTTGATIKYTTDGSTPTAASATYTGPINVATSKTVKAIATKVGMTDSAVSTAAYTINTGTQPGSWKLVWSDEFNGAAGSGVDLSKWTYEVGGGGFGNNELQYYTDRTANVYMEQDPADANNRFLVIKAQQENFGNRNYTSGRIKTQGKYSFTYGKVEMRAKLPQGQGIWPAFWMLGDNIDTVNWPNSGEIDIMEFVGQTPTTVYGTLHGPDYNGAGGIGASRSYAPGFSNDFHTYGIEWEPNIVRWYFDGQLFQTRTIDDLSGRQWVFDHNFFLLLNLAVGGDWPGAPNASTVFPQKYMIDYVRVYQREGGVYPPLPARTITTMQAANGQYVCADNFNGSLLTANRTTASTWEKFEVVDAGGGKIALRALMNYKFASAGAGGNGQLIANQETFGPSETFTKVVNADGTVSLLCVANGKYVTANGTTSLTASATSIGANEKFRFSN</sequence>
<dbReference type="SUPFAM" id="SSF49785">
    <property type="entry name" value="Galactose-binding domain-like"/>
    <property type="match status" value="2"/>
</dbReference>
<feature type="domain" description="CBM6" evidence="5">
    <location>
        <begin position="34"/>
        <end position="151"/>
    </location>
</feature>
<organism evidence="7 8">
    <name type="scientific">Cohnella terricola</name>
    <dbReference type="NCBI Taxonomy" id="1289167"/>
    <lineage>
        <taxon>Bacteria</taxon>
        <taxon>Bacillati</taxon>
        <taxon>Bacillota</taxon>
        <taxon>Bacilli</taxon>
        <taxon>Bacillales</taxon>
        <taxon>Paenibacillaceae</taxon>
        <taxon>Cohnella</taxon>
    </lineage>
</organism>
<dbReference type="GO" id="GO:0030246">
    <property type="term" value="F:carbohydrate binding"/>
    <property type="evidence" value="ECO:0007669"/>
    <property type="project" value="InterPro"/>
</dbReference>
<accession>A0A559JQE8</accession>
<evidence type="ECO:0000256" key="2">
    <source>
        <dbReference type="ARBA" id="ARBA00022729"/>
    </source>
</evidence>
<dbReference type="PROSITE" id="PS51762">
    <property type="entry name" value="GH16_2"/>
    <property type="match status" value="1"/>
</dbReference>
<dbReference type="SUPFAM" id="SSF50405">
    <property type="entry name" value="Actin-crosslinking proteins"/>
    <property type="match status" value="1"/>
</dbReference>
<name>A0A559JQE8_9BACL</name>
<dbReference type="Pfam" id="PF25490">
    <property type="entry name" value="DUF7910"/>
    <property type="match status" value="1"/>
</dbReference>
<dbReference type="InterPro" id="IPR057232">
    <property type="entry name" value="DUF7910"/>
</dbReference>
<dbReference type="CDD" id="cd00257">
    <property type="entry name" value="beta-trefoil_FSCN-like"/>
    <property type="match status" value="1"/>
</dbReference>
<dbReference type="PANTHER" id="PTHR10963:SF55">
    <property type="entry name" value="GLYCOSIDE HYDROLASE FAMILY 16 PROTEIN"/>
    <property type="match status" value="1"/>
</dbReference>
<dbReference type="SMART" id="SM00231">
    <property type="entry name" value="FA58C"/>
    <property type="match status" value="1"/>
</dbReference>
<comment type="similarity">
    <text evidence="1">Belongs to the glycosyl hydrolase 16 family.</text>
</comment>
<keyword evidence="2 3" id="KW-0732">Signal</keyword>
<dbReference type="InterPro" id="IPR059177">
    <property type="entry name" value="GH29D-like_dom"/>
</dbReference>
<feature type="domain" description="F5/8 type C" evidence="4">
    <location>
        <begin position="150"/>
        <end position="285"/>
    </location>
</feature>
<dbReference type="Gene3D" id="2.60.120.200">
    <property type="match status" value="1"/>
</dbReference>
<feature type="domain" description="GH16" evidence="6">
    <location>
        <begin position="368"/>
        <end position="625"/>
    </location>
</feature>
<dbReference type="AlphaFoldDB" id="A0A559JQE8"/>
<dbReference type="SUPFAM" id="SSF49899">
    <property type="entry name" value="Concanavalin A-like lectins/glucanases"/>
    <property type="match status" value="1"/>
</dbReference>
<dbReference type="Gene3D" id="2.60.120.260">
    <property type="entry name" value="Galactose-binding domain-like"/>
    <property type="match status" value="2"/>
</dbReference>
<dbReference type="Gene3D" id="2.80.10.50">
    <property type="match status" value="1"/>
</dbReference>
<keyword evidence="8" id="KW-1185">Reference proteome</keyword>
<dbReference type="InterPro" id="IPR005084">
    <property type="entry name" value="CBM6"/>
</dbReference>
<gene>
    <name evidence="7" type="ORF">FPZ45_06590</name>
</gene>
<dbReference type="InterPro" id="IPR050546">
    <property type="entry name" value="Glycosyl_Hydrlase_16"/>
</dbReference>
<proteinExistence type="inferred from homology"/>
<dbReference type="CDD" id="cd08023">
    <property type="entry name" value="GH16_laminarinase_like"/>
    <property type="match status" value="1"/>
</dbReference>
<dbReference type="SMART" id="SM00606">
    <property type="entry name" value="CBD_IV"/>
    <property type="match status" value="1"/>
</dbReference>
<dbReference type="InterPro" id="IPR013320">
    <property type="entry name" value="ConA-like_dom_sf"/>
</dbReference>
<evidence type="ECO:0000313" key="8">
    <source>
        <dbReference type="Proteomes" id="UP000316330"/>
    </source>
</evidence>
<evidence type="ECO:0000259" key="5">
    <source>
        <dbReference type="PROSITE" id="PS51175"/>
    </source>
</evidence>
<dbReference type="GO" id="GO:0005975">
    <property type="term" value="P:carbohydrate metabolic process"/>
    <property type="evidence" value="ECO:0007669"/>
    <property type="project" value="InterPro"/>
</dbReference>
<dbReference type="PANTHER" id="PTHR10963">
    <property type="entry name" value="GLYCOSYL HYDROLASE-RELATED"/>
    <property type="match status" value="1"/>
</dbReference>
<evidence type="ECO:0000256" key="3">
    <source>
        <dbReference type="SAM" id="SignalP"/>
    </source>
</evidence>
<dbReference type="Proteomes" id="UP000316330">
    <property type="component" value="Unassembled WGS sequence"/>
</dbReference>
<dbReference type="OrthoDB" id="9809583at2"/>
<dbReference type="PROSITE" id="PS51175">
    <property type="entry name" value="CBM6"/>
    <property type="match status" value="1"/>
</dbReference>
<dbReference type="InterPro" id="IPR000421">
    <property type="entry name" value="FA58C"/>
</dbReference>
<keyword evidence="7" id="KW-0378">Hydrolase</keyword>
<protein>
    <submittedName>
        <fullName evidence="7">Family 16 glycosylhydrolase</fullName>
    </submittedName>
</protein>
<comment type="caution">
    <text evidence="7">The sequence shown here is derived from an EMBL/GenBank/DDBJ whole genome shotgun (WGS) entry which is preliminary data.</text>
</comment>
<dbReference type="RefSeq" id="WP_144699668.1">
    <property type="nucleotide sequence ID" value="NZ_VNJJ01000003.1"/>
</dbReference>
<feature type="signal peptide" evidence="3">
    <location>
        <begin position="1"/>
        <end position="28"/>
    </location>
</feature>
<dbReference type="Pfam" id="PF13290">
    <property type="entry name" value="CHB_HEX_C_1"/>
    <property type="match status" value="1"/>
</dbReference>
<dbReference type="InterPro" id="IPR008979">
    <property type="entry name" value="Galactose-bd-like_sf"/>
</dbReference>
<evidence type="ECO:0000256" key="1">
    <source>
        <dbReference type="ARBA" id="ARBA00006865"/>
    </source>
</evidence>
<dbReference type="PROSITE" id="PS50022">
    <property type="entry name" value="FA58C_3"/>
    <property type="match status" value="1"/>
</dbReference>
<dbReference type="GO" id="GO:0004553">
    <property type="term" value="F:hydrolase activity, hydrolyzing O-glycosyl compounds"/>
    <property type="evidence" value="ECO:0007669"/>
    <property type="project" value="InterPro"/>
</dbReference>
<reference evidence="7 8" key="1">
    <citation type="submission" date="2019-07" db="EMBL/GenBank/DDBJ databases">
        <authorList>
            <person name="Kim J."/>
        </authorList>
    </citation>
    <scope>NUCLEOTIDE SEQUENCE [LARGE SCALE GENOMIC DNA]</scope>
    <source>
        <strain evidence="7 8">G13</strain>
    </source>
</reference>
<evidence type="ECO:0000259" key="4">
    <source>
        <dbReference type="PROSITE" id="PS50022"/>
    </source>
</evidence>
<dbReference type="EMBL" id="VNJJ01000003">
    <property type="protein sequence ID" value="TVY02106.1"/>
    <property type="molecule type" value="Genomic_DNA"/>
</dbReference>
<dbReference type="Pfam" id="PF03422">
    <property type="entry name" value="CBM_6"/>
    <property type="match status" value="1"/>
</dbReference>
<dbReference type="Pfam" id="PF00754">
    <property type="entry name" value="F5_F8_type_C"/>
    <property type="match status" value="1"/>
</dbReference>
<evidence type="ECO:0000259" key="6">
    <source>
        <dbReference type="PROSITE" id="PS51762"/>
    </source>
</evidence>
<feature type="chain" id="PRO_5021711259" evidence="3">
    <location>
        <begin position="29"/>
        <end position="759"/>
    </location>
</feature>
<dbReference type="CDD" id="cd04080">
    <property type="entry name" value="CBM6_cellulase-like"/>
    <property type="match status" value="1"/>
</dbReference>